<feature type="compositionally biased region" description="Basic and acidic residues" evidence="1">
    <location>
        <begin position="849"/>
        <end position="863"/>
    </location>
</feature>
<feature type="compositionally biased region" description="Basic and acidic residues" evidence="1">
    <location>
        <begin position="894"/>
        <end position="909"/>
    </location>
</feature>
<comment type="caution">
    <text evidence="2">The sequence shown here is derived from an EMBL/GenBank/DDBJ whole genome shotgun (WGS) entry which is preliminary data.</text>
</comment>
<feature type="compositionally biased region" description="Low complexity" evidence="1">
    <location>
        <begin position="765"/>
        <end position="784"/>
    </location>
</feature>
<feature type="compositionally biased region" description="Pro residues" evidence="1">
    <location>
        <begin position="785"/>
        <end position="797"/>
    </location>
</feature>
<proteinExistence type="predicted"/>
<feature type="compositionally biased region" description="Polar residues" evidence="1">
    <location>
        <begin position="941"/>
        <end position="965"/>
    </location>
</feature>
<feature type="region of interest" description="Disordered" evidence="1">
    <location>
        <begin position="986"/>
        <end position="1010"/>
    </location>
</feature>
<feature type="region of interest" description="Disordered" evidence="1">
    <location>
        <begin position="400"/>
        <end position="419"/>
    </location>
</feature>
<gene>
    <name evidence="2" type="ORF">DFH07DRAFT_967283</name>
</gene>
<evidence type="ECO:0000313" key="2">
    <source>
        <dbReference type="EMBL" id="KAJ7735282.1"/>
    </source>
</evidence>
<name>A0AAD7I526_9AGAR</name>
<dbReference type="EMBL" id="JARJLG010000156">
    <property type="protein sequence ID" value="KAJ7735282.1"/>
    <property type="molecule type" value="Genomic_DNA"/>
</dbReference>
<feature type="compositionally biased region" description="Acidic residues" evidence="1">
    <location>
        <begin position="986"/>
        <end position="1002"/>
    </location>
</feature>
<dbReference type="AlphaFoldDB" id="A0AAD7I526"/>
<protein>
    <submittedName>
        <fullName evidence="2">Uncharacterized protein</fullName>
    </submittedName>
</protein>
<organism evidence="2 3">
    <name type="scientific">Mycena maculata</name>
    <dbReference type="NCBI Taxonomy" id="230809"/>
    <lineage>
        <taxon>Eukaryota</taxon>
        <taxon>Fungi</taxon>
        <taxon>Dikarya</taxon>
        <taxon>Basidiomycota</taxon>
        <taxon>Agaricomycotina</taxon>
        <taxon>Agaricomycetes</taxon>
        <taxon>Agaricomycetidae</taxon>
        <taxon>Agaricales</taxon>
        <taxon>Marasmiineae</taxon>
        <taxon>Mycenaceae</taxon>
        <taxon>Mycena</taxon>
    </lineage>
</organism>
<dbReference type="Proteomes" id="UP001215280">
    <property type="component" value="Unassembled WGS sequence"/>
</dbReference>
<feature type="compositionally biased region" description="Polar residues" evidence="1">
    <location>
        <begin position="910"/>
        <end position="921"/>
    </location>
</feature>
<accession>A0AAD7I526</accession>
<evidence type="ECO:0000256" key="1">
    <source>
        <dbReference type="SAM" id="MobiDB-lite"/>
    </source>
</evidence>
<feature type="region of interest" description="Disordered" evidence="1">
    <location>
        <begin position="715"/>
        <end position="969"/>
    </location>
</feature>
<evidence type="ECO:0000313" key="3">
    <source>
        <dbReference type="Proteomes" id="UP001215280"/>
    </source>
</evidence>
<sequence>MPSDTQSTRAAPDCGARFTHARQSCLAGYRDIPNIHTAMKFDLRHLPRITSRIVHLDGRVFELWSPNSLQLPFLPGARDRSYVPALPVWLTDRRYDGHCGKHDCLYMPQFVRPDTVHWPFVRRVSSVPPTDYVYVAFAPLPDYWISNRAGSTEGAVDPAYVTRLSALQGELGQRLKRREKPLSSNSVLWLARPGGPSPHDVARLIGVRSWDEAVDVVVKVQRILRLQEAWIAYVDKVLQQQNFGVDALQWGDTPLADDRFIGTWINGMSESLVGRYLSSSIPCFVVHEYAHDAVTREQVHPLTPVFTDFLSGTEVEELLSDRNPYQRLARPQTGRLDALPSSTDGRAPAELALAVDERRSSSLYLEALPGRRTGSSAPFAAVASPLDALPSTGPSAPFAAAPNPVTRSPVASGVAPAPRAKDDRLAHRALDVVELDPAHASWIRPPPIHPRRVDAGAWTHWEAEEHNGRLVFLYRGKGYQIESNGPWYDRENKRKLYFGDYELPVGVLNVWDFGAPAPTLDFIVVDGNTDRAKKPSYWMYESEAAPRHLEGLRMSTPTRYGLPLKQVERPIEEKEDDAKGKGKAPVGGEEVAADLAGLAEPDDEDDFGNGMDVTTVHPDEVATNIVVLDGLDESIGALMFRELANDAFHAANARPVGIVHGQRRMWVQFADIMEGRRAHGPLARLTPGMVANFASESAFIDAGLYSRDVWTPETTAEANTVGGDVPMEDVSSSPEERPKAAPADSPMDEETSPPSRPVNPPLRLSSSTNTASAPAPTSTSAEAPRPQPVIPLEPAPVPGMLLSRQRPLAERLSDAPASRRVHKGKGKMLPPPAGLNEGKAPTGSLLDRVAPRPEKPRRLDKRPLTPSSSEPTEKMLKKVRRGVRAGRQVKEKKRLQNERRLAAQEREALEQSSPPTASSSFAVAPTLHLIGSSPMAPALPTPNTTMSSASLPMAQTSSGTDSLSATHMAAQADDVLDAETWTQVADEDEEMLDWGNEDDDDPPAAGPSHK</sequence>
<reference evidence="2" key="1">
    <citation type="submission" date="2023-03" db="EMBL/GenBank/DDBJ databases">
        <title>Massive genome expansion in bonnet fungi (Mycena s.s.) driven by repeated elements and novel gene families across ecological guilds.</title>
        <authorList>
            <consortium name="Lawrence Berkeley National Laboratory"/>
            <person name="Harder C.B."/>
            <person name="Miyauchi S."/>
            <person name="Viragh M."/>
            <person name="Kuo A."/>
            <person name="Thoen E."/>
            <person name="Andreopoulos B."/>
            <person name="Lu D."/>
            <person name="Skrede I."/>
            <person name="Drula E."/>
            <person name="Henrissat B."/>
            <person name="Morin E."/>
            <person name="Kohler A."/>
            <person name="Barry K."/>
            <person name="LaButti K."/>
            <person name="Morin E."/>
            <person name="Salamov A."/>
            <person name="Lipzen A."/>
            <person name="Mereny Z."/>
            <person name="Hegedus B."/>
            <person name="Baldrian P."/>
            <person name="Stursova M."/>
            <person name="Weitz H."/>
            <person name="Taylor A."/>
            <person name="Grigoriev I.V."/>
            <person name="Nagy L.G."/>
            <person name="Martin F."/>
            <person name="Kauserud H."/>
        </authorList>
    </citation>
    <scope>NUCLEOTIDE SEQUENCE</scope>
    <source>
        <strain evidence="2">CBHHK188m</strain>
    </source>
</reference>
<keyword evidence="3" id="KW-1185">Reference proteome</keyword>